<dbReference type="AlphaFoldDB" id="A0AAE1S5W3"/>
<evidence type="ECO:0000313" key="3">
    <source>
        <dbReference type="EMBL" id="KAK4364036.1"/>
    </source>
</evidence>
<comment type="caution">
    <text evidence="3">The sequence shown here is derived from an EMBL/GenBank/DDBJ whole genome shotgun (WGS) entry which is preliminary data.</text>
</comment>
<accession>A0AAE1S5W3</accession>
<dbReference type="PANTHER" id="PTHR31672">
    <property type="entry name" value="BNACNNG10540D PROTEIN"/>
    <property type="match status" value="1"/>
</dbReference>
<dbReference type="Gene3D" id="1.20.1280.50">
    <property type="match status" value="1"/>
</dbReference>
<dbReference type="PANTHER" id="PTHR31672:SF10">
    <property type="entry name" value="F-BOX DOMAIN-CONTAINING PROTEIN"/>
    <property type="match status" value="1"/>
</dbReference>
<feature type="domain" description="F-box" evidence="1">
    <location>
        <begin position="11"/>
        <end position="42"/>
    </location>
</feature>
<dbReference type="InterPro" id="IPR017451">
    <property type="entry name" value="F-box-assoc_interact_dom"/>
</dbReference>
<dbReference type="InterPro" id="IPR050796">
    <property type="entry name" value="SCF_F-box_component"/>
</dbReference>
<evidence type="ECO:0000313" key="4">
    <source>
        <dbReference type="Proteomes" id="UP001291623"/>
    </source>
</evidence>
<evidence type="ECO:0000259" key="1">
    <source>
        <dbReference type="Pfam" id="PF00646"/>
    </source>
</evidence>
<dbReference type="CDD" id="cd22157">
    <property type="entry name" value="F-box_AtFBW1-like"/>
    <property type="match status" value="1"/>
</dbReference>
<protein>
    <submittedName>
        <fullName evidence="3">Uncharacterized protein</fullName>
    </submittedName>
</protein>
<dbReference type="InterPro" id="IPR036047">
    <property type="entry name" value="F-box-like_dom_sf"/>
</dbReference>
<name>A0AAE1S5W3_9SOLA</name>
<keyword evidence="4" id="KW-1185">Reference proteome</keyword>
<dbReference type="Pfam" id="PF00646">
    <property type="entry name" value="F-box"/>
    <property type="match status" value="1"/>
</dbReference>
<dbReference type="InterPro" id="IPR001810">
    <property type="entry name" value="F-box_dom"/>
</dbReference>
<feature type="domain" description="F-box associated beta-propeller type 1" evidence="2">
    <location>
        <begin position="112"/>
        <end position="321"/>
    </location>
</feature>
<reference evidence="3" key="1">
    <citation type="submission" date="2023-12" db="EMBL/GenBank/DDBJ databases">
        <title>Genome assembly of Anisodus tanguticus.</title>
        <authorList>
            <person name="Wang Y.-J."/>
        </authorList>
    </citation>
    <scope>NUCLEOTIDE SEQUENCE</scope>
    <source>
        <strain evidence="3">KB-2021</strain>
        <tissue evidence="3">Leaf</tissue>
    </source>
</reference>
<evidence type="ECO:0000259" key="2">
    <source>
        <dbReference type="Pfam" id="PF07734"/>
    </source>
</evidence>
<dbReference type="NCBIfam" id="TIGR01640">
    <property type="entry name" value="F_box_assoc_1"/>
    <property type="match status" value="1"/>
</dbReference>
<dbReference type="Pfam" id="PF07734">
    <property type="entry name" value="FBA_1"/>
    <property type="match status" value="1"/>
</dbReference>
<proteinExistence type="predicted"/>
<dbReference type="SUPFAM" id="SSF81383">
    <property type="entry name" value="F-box domain"/>
    <property type="match status" value="1"/>
</dbReference>
<dbReference type="EMBL" id="JAVYJV010000008">
    <property type="protein sequence ID" value="KAK4364036.1"/>
    <property type="molecule type" value="Genomic_DNA"/>
</dbReference>
<dbReference type="Proteomes" id="UP001291623">
    <property type="component" value="Unassembled WGS sequence"/>
</dbReference>
<sequence length="422" mass="49113">MISADPPGDEMTNILSRLHVEALMQFRSVCKSWCNLIRDPHFVNMHMNQHSSYKESGYLIGKDIILDFAEIEECKDTTLDVAEIKECCTLYSDETFAEHKKMEFPLWESTKSFQIIGCCNGIFFLVYPLTPRSCCKMYFCNPATKIIKNLNNSPVQLPDVRVHVAFGFGWVPRLDEYKVVRILYFEQMNLKEPPNHPPVVEIYSLKTDSWTKIEIELSYFITSHTAKAFLDGCAYWVARKVINETEYDDFVVSFNMVDHVFEEIKLPKSCLGDGALMGLLAVFRDSLYLFVHGRESLDCWHVWMMQEECSGKIWCHQFKIDCSLKICWPLCLMKNGEVIFESIEGHLSLYDPRNQQFQDLHFQGNPYIIELFSYKESLVLLDLGTKYWPSEFHDDGNEELESQTQSQEIFAGLEKWQIQESA</sequence>
<organism evidence="3 4">
    <name type="scientific">Anisodus tanguticus</name>
    <dbReference type="NCBI Taxonomy" id="243964"/>
    <lineage>
        <taxon>Eukaryota</taxon>
        <taxon>Viridiplantae</taxon>
        <taxon>Streptophyta</taxon>
        <taxon>Embryophyta</taxon>
        <taxon>Tracheophyta</taxon>
        <taxon>Spermatophyta</taxon>
        <taxon>Magnoliopsida</taxon>
        <taxon>eudicotyledons</taxon>
        <taxon>Gunneridae</taxon>
        <taxon>Pentapetalae</taxon>
        <taxon>asterids</taxon>
        <taxon>lamiids</taxon>
        <taxon>Solanales</taxon>
        <taxon>Solanaceae</taxon>
        <taxon>Solanoideae</taxon>
        <taxon>Hyoscyameae</taxon>
        <taxon>Anisodus</taxon>
    </lineage>
</organism>
<dbReference type="InterPro" id="IPR006527">
    <property type="entry name" value="F-box-assoc_dom_typ1"/>
</dbReference>
<gene>
    <name evidence="3" type="ORF">RND71_015394</name>
</gene>